<name>A0A9P8W8R5_9HYPO</name>
<dbReference type="Pfam" id="PF01177">
    <property type="entry name" value="Asp_Glu_race"/>
    <property type="match status" value="1"/>
</dbReference>
<comment type="caution">
    <text evidence="3">The sequence shown here is derived from an EMBL/GenBank/DDBJ whole genome shotgun (WGS) entry which is preliminary data.</text>
</comment>
<dbReference type="NCBIfam" id="TIGR00035">
    <property type="entry name" value="asp_race"/>
    <property type="match status" value="1"/>
</dbReference>
<comment type="similarity">
    <text evidence="1">Belongs to the aspartate/glutamate racemases family.</text>
</comment>
<dbReference type="InterPro" id="IPR015942">
    <property type="entry name" value="Asp/Glu/hydantoin_racemase"/>
</dbReference>
<dbReference type="InterPro" id="IPR004380">
    <property type="entry name" value="Asp_race"/>
</dbReference>
<dbReference type="EMBL" id="JAGPYM010000006">
    <property type="protein sequence ID" value="KAH6892898.1"/>
    <property type="molecule type" value="Genomic_DNA"/>
</dbReference>
<evidence type="ECO:0000313" key="4">
    <source>
        <dbReference type="Proteomes" id="UP000777438"/>
    </source>
</evidence>
<organism evidence="3 4">
    <name type="scientific">Thelonectria olida</name>
    <dbReference type="NCBI Taxonomy" id="1576542"/>
    <lineage>
        <taxon>Eukaryota</taxon>
        <taxon>Fungi</taxon>
        <taxon>Dikarya</taxon>
        <taxon>Ascomycota</taxon>
        <taxon>Pezizomycotina</taxon>
        <taxon>Sordariomycetes</taxon>
        <taxon>Hypocreomycetidae</taxon>
        <taxon>Hypocreales</taxon>
        <taxon>Nectriaceae</taxon>
        <taxon>Thelonectria</taxon>
    </lineage>
</organism>
<proteinExistence type="inferred from homology"/>
<gene>
    <name evidence="3" type="ORF">B0T10DRAFT_262313</name>
</gene>
<keyword evidence="2" id="KW-0413">Isomerase</keyword>
<dbReference type="PANTHER" id="PTHR21198">
    <property type="entry name" value="GLUTAMATE RACEMASE"/>
    <property type="match status" value="1"/>
</dbReference>
<accession>A0A9P8W8R5</accession>
<reference evidence="3 4" key="1">
    <citation type="journal article" date="2021" name="Nat. Commun.">
        <title>Genetic determinants of endophytism in the Arabidopsis root mycobiome.</title>
        <authorList>
            <person name="Mesny F."/>
            <person name="Miyauchi S."/>
            <person name="Thiergart T."/>
            <person name="Pickel B."/>
            <person name="Atanasova L."/>
            <person name="Karlsson M."/>
            <person name="Huettel B."/>
            <person name="Barry K.W."/>
            <person name="Haridas S."/>
            <person name="Chen C."/>
            <person name="Bauer D."/>
            <person name="Andreopoulos W."/>
            <person name="Pangilinan J."/>
            <person name="LaButti K."/>
            <person name="Riley R."/>
            <person name="Lipzen A."/>
            <person name="Clum A."/>
            <person name="Drula E."/>
            <person name="Henrissat B."/>
            <person name="Kohler A."/>
            <person name="Grigoriev I.V."/>
            <person name="Martin F.M."/>
            <person name="Hacquard S."/>
        </authorList>
    </citation>
    <scope>NUCLEOTIDE SEQUENCE [LARGE SCALE GENOMIC DNA]</scope>
    <source>
        <strain evidence="3 4">MPI-CAGE-CH-0241</strain>
    </source>
</reference>
<dbReference type="Proteomes" id="UP000777438">
    <property type="component" value="Unassembled WGS sequence"/>
</dbReference>
<dbReference type="InterPro" id="IPR001920">
    <property type="entry name" value="Asp/Glu_race"/>
</dbReference>
<dbReference type="AlphaFoldDB" id="A0A9P8W8R5"/>
<dbReference type="GO" id="GO:0047661">
    <property type="term" value="F:amino-acid racemase activity"/>
    <property type="evidence" value="ECO:0007669"/>
    <property type="project" value="InterPro"/>
</dbReference>
<evidence type="ECO:0000256" key="1">
    <source>
        <dbReference type="ARBA" id="ARBA00007847"/>
    </source>
</evidence>
<keyword evidence="4" id="KW-1185">Reference proteome</keyword>
<sequence>MKTILLLGGMTPDVTALYYNLINRAVRSRLGDRSAAPLYMYSANLEEMLQYAGKGDWTTFAKTYEEPILALGGKIDGVAICAILAHKVSRRLSDALVASNVPLLHIADSLATHIMTSHPKVRRLGLLGPKITLLDSEDPDFFIGRLQDTEHGFEVIVPATPEAIEEVNRGMLEEVTKGAAAVTEATRAMFVKEAKDLVSRGAQVIILGSTDLGFVVHQEDVGDVPLIEPASVHAEELAKWIFQERDGEV</sequence>
<protein>
    <submittedName>
        <fullName evidence="3">Asp/Glu/hydantoin racemase</fullName>
    </submittedName>
</protein>
<evidence type="ECO:0000256" key="2">
    <source>
        <dbReference type="ARBA" id="ARBA00023235"/>
    </source>
</evidence>
<evidence type="ECO:0000313" key="3">
    <source>
        <dbReference type="EMBL" id="KAH6892898.1"/>
    </source>
</evidence>
<dbReference type="PANTHER" id="PTHR21198:SF7">
    <property type="entry name" value="ASPARTATE-GLUTAMATE RACEMASE FAMILY"/>
    <property type="match status" value="1"/>
</dbReference>
<dbReference type="Gene3D" id="3.40.50.1860">
    <property type="match status" value="2"/>
</dbReference>
<dbReference type="OrthoDB" id="309640at2759"/>
<dbReference type="SUPFAM" id="SSF53681">
    <property type="entry name" value="Aspartate/glutamate racemase"/>
    <property type="match status" value="2"/>
</dbReference>